<reference evidence="2 3" key="1">
    <citation type="submission" date="2017-01" db="EMBL/GenBank/DDBJ databases">
        <authorList>
            <person name="Varghese N."/>
            <person name="Submissions S."/>
        </authorList>
    </citation>
    <scope>NUCLEOTIDE SEQUENCE [LARGE SCALE GENOMIC DNA]</scope>
    <source>
        <strain evidence="2 3">ATCC 23464</strain>
    </source>
</reference>
<name>A0ABY1JR45_9BACL</name>
<sequence length="174" mass="20271">MQRHLYTMRFKLTLLFIMTMMIPVLLIGFVIPYYYQTMITEEKQVLTEGTLKAMARNIETYLDDLERITIMPFWNEDVMNALKFKATNQYDKANDYTKLLTDRALNETLPLMLQNTRKDILGTLLISSDGTVYVTDTNEITGPIRDFSYQQQSWYKQAVAADGNIAFISAHKRD</sequence>
<keyword evidence="1" id="KW-0812">Transmembrane</keyword>
<evidence type="ECO:0000313" key="2">
    <source>
        <dbReference type="EMBL" id="SIQ64085.1"/>
    </source>
</evidence>
<protein>
    <submittedName>
        <fullName evidence="2">Uncharacterized protein</fullName>
    </submittedName>
</protein>
<dbReference type="RefSeq" id="WP_076576707.1">
    <property type="nucleotide sequence ID" value="NZ_FTNK01000003.1"/>
</dbReference>
<keyword evidence="3" id="KW-1185">Reference proteome</keyword>
<keyword evidence="1" id="KW-0472">Membrane</keyword>
<feature type="transmembrane region" description="Helical" evidence="1">
    <location>
        <begin position="12"/>
        <end position="35"/>
    </location>
</feature>
<keyword evidence="1" id="KW-1133">Transmembrane helix</keyword>
<evidence type="ECO:0000256" key="1">
    <source>
        <dbReference type="SAM" id="Phobius"/>
    </source>
</evidence>
<dbReference type="Proteomes" id="UP000186666">
    <property type="component" value="Unassembled WGS sequence"/>
</dbReference>
<dbReference type="EMBL" id="FTNK01000003">
    <property type="protein sequence ID" value="SIQ64085.1"/>
    <property type="molecule type" value="Genomic_DNA"/>
</dbReference>
<gene>
    <name evidence="2" type="ORF">SAMN05421578_103135</name>
</gene>
<evidence type="ECO:0000313" key="3">
    <source>
        <dbReference type="Proteomes" id="UP000186666"/>
    </source>
</evidence>
<accession>A0ABY1JR45</accession>
<comment type="caution">
    <text evidence="2">The sequence shown here is derived from an EMBL/GenBank/DDBJ whole genome shotgun (WGS) entry which is preliminary data.</text>
</comment>
<proteinExistence type="predicted"/>
<organism evidence="2 3">
    <name type="scientific">Paenibacillus macquariensis</name>
    <dbReference type="NCBI Taxonomy" id="948756"/>
    <lineage>
        <taxon>Bacteria</taxon>
        <taxon>Bacillati</taxon>
        <taxon>Bacillota</taxon>
        <taxon>Bacilli</taxon>
        <taxon>Bacillales</taxon>
        <taxon>Paenibacillaceae</taxon>
        <taxon>Paenibacillus</taxon>
    </lineage>
</organism>